<dbReference type="Pfam" id="PF21230">
    <property type="entry name" value="Nakanori"/>
    <property type="match status" value="1"/>
</dbReference>
<reference evidence="1" key="1">
    <citation type="submission" date="2016-10" db="EMBL/GenBank/DDBJ databases">
        <title>The evolution of sex chromosomes in Asparagus.</title>
        <authorList>
            <person name="Leebens-Mack J."/>
            <person name="Bowers J."/>
            <person name="Harkess A."/>
            <person name="Ayyampalayam S."/>
        </authorList>
    </citation>
    <scope>NUCLEOTIDE SEQUENCE [LARGE SCALE GENOMIC DNA]</scope>
    <source>
        <tissue evidence="1">Spear</tissue>
    </source>
</reference>
<sequence>MAANVFGNPITDETLKAMPEYNNKPITRCDRAHEALNMIHAESKDVNALRYVENLKEQYGDGVSTLCVVYNATGDPITFQDSHDWHGHLWKAPYPQSLLNGQWGAFLHVHPSGAMAGSSAAVIYRGKNDAGKDHDFMFSWMNPWWSGSCTAYTLVRPAGYFDREISWDTLQNNTDNGKLQWTNENEGCKSYVSIGNNTTAIYEAKLTLKCAEDSK</sequence>
<evidence type="ECO:0000313" key="1">
    <source>
        <dbReference type="EMBL" id="ONK72088.1"/>
    </source>
</evidence>
<dbReference type="OrthoDB" id="1286119at2759"/>
<evidence type="ECO:0008006" key="4">
    <source>
        <dbReference type="Google" id="ProtNLM"/>
    </source>
</evidence>
<dbReference type="Gramene" id="ONK72090">
    <property type="protein sequence ID" value="ONK72090"/>
    <property type="gene ID" value="A4U43_C04F15610"/>
</dbReference>
<reference evidence="3" key="2">
    <citation type="journal article" date="2017" name="Nat. Commun.">
        <title>The asparagus genome sheds light on the origin and evolution of a young Y chromosome.</title>
        <authorList>
            <person name="Harkess A."/>
            <person name="Zhou J."/>
            <person name="Xu C."/>
            <person name="Bowers J.E."/>
            <person name="Van der Hulst R."/>
            <person name="Ayyampalayam S."/>
            <person name="Mercati F."/>
            <person name="Riccardi P."/>
            <person name="McKain M.R."/>
            <person name="Kakrana A."/>
            <person name="Tang H."/>
            <person name="Ray J."/>
            <person name="Groenendijk J."/>
            <person name="Arikit S."/>
            <person name="Mathioni S.M."/>
            <person name="Nakano M."/>
            <person name="Shan H."/>
            <person name="Telgmann-Rauber A."/>
            <person name="Kanno A."/>
            <person name="Yue Z."/>
            <person name="Chen H."/>
            <person name="Li W."/>
            <person name="Chen Y."/>
            <person name="Xu X."/>
            <person name="Zhang Y."/>
            <person name="Luo S."/>
            <person name="Chen H."/>
            <person name="Gao J."/>
            <person name="Mao Z."/>
            <person name="Pires J.C."/>
            <person name="Luo M."/>
            <person name="Kudrna D."/>
            <person name="Wing R.A."/>
            <person name="Meyers B.C."/>
            <person name="Yi K."/>
            <person name="Kong H."/>
            <person name="Lavrijsen P."/>
            <person name="Sunseri F."/>
            <person name="Falavigna A."/>
            <person name="Ye Y."/>
            <person name="Leebens-Mack J.H."/>
            <person name="Chen G."/>
        </authorList>
    </citation>
    <scope>NUCLEOTIDE SEQUENCE [LARGE SCALE GENOMIC DNA]</scope>
    <source>
        <strain evidence="3">cv. DH0086</strain>
    </source>
</reference>
<name>A0A5P1F144_ASPOF</name>
<evidence type="ECO:0000313" key="2">
    <source>
        <dbReference type="EMBL" id="ONK72090.1"/>
    </source>
</evidence>
<dbReference type="EMBL" id="CM007384">
    <property type="protein sequence ID" value="ONK72090.1"/>
    <property type="molecule type" value="Genomic_DNA"/>
</dbReference>
<organism evidence="1 3">
    <name type="scientific">Asparagus officinalis</name>
    <name type="common">Garden asparagus</name>
    <dbReference type="NCBI Taxonomy" id="4686"/>
    <lineage>
        <taxon>Eukaryota</taxon>
        <taxon>Viridiplantae</taxon>
        <taxon>Streptophyta</taxon>
        <taxon>Embryophyta</taxon>
        <taxon>Tracheophyta</taxon>
        <taxon>Spermatophyta</taxon>
        <taxon>Magnoliopsida</taxon>
        <taxon>Liliopsida</taxon>
        <taxon>Asparagales</taxon>
        <taxon>Asparagaceae</taxon>
        <taxon>Asparagoideae</taxon>
        <taxon>Asparagus</taxon>
    </lineage>
</organism>
<dbReference type="EMBL" id="CM007384">
    <property type="protein sequence ID" value="ONK72088.1"/>
    <property type="molecule type" value="Genomic_DNA"/>
</dbReference>
<dbReference type="OMA" id="NDWWGSI"/>
<dbReference type="AlphaFoldDB" id="A0A5P1F144"/>
<dbReference type="InterPro" id="IPR049065">
    <property type="entry name" value="Nakanori"/>
</dbReference>
<keyword evidence="3" id="KW-1185">Reference proteome</keyword>
<proteinExistence type="predicted"/>
<dbReference type="Gramene" id="ONK72088">
    <property type="protein sequence ID" value="ONK72088"/>
    <property type="gene ID" value="A4U43_C04F15590"/>
</dbReference>
<dbReference type="Gene3D" id="2.60.270.50">
    <property type="match status" value="1"/>
</dbReference>
<gene>
    <name evidence="1" type="ORF">A4U43_C04F15590</name>
    <name evidence="2" type="ORF">A4U43_C04F15610</name>
</gene>
<dbReference type="PANTHER" id="PTHR36482:SF5">
    <property type="entry name" value="23 KDA JASMONATE-INDUCED PROTEIN-LIKE"/>
    <property type="match status" value="1"/>
</dbReference>
<dbReference type="InterPro" id="IPR053085">
    <property type="entry name" value="Jasmonate-induced_protein"/>
</dbReference>
<evidence type="ECO:0000313" key="3">
    <source>
        <dbReference type="Proteomes" id="UP000243459"/>
    </source>
</evidence>
<protein>
    <recommendedName>
        <fullName evidence="4">23 kDa jasmonate-induced protein-like</fullName>
    </recommendedName>
</protein>
<dbReference type="Proteomes" id="UP000243459">
    <property type="component" value="Chromosome 4"/>
</dbReference>
<accession>A0A5P1F144</accession>
<dbReference type="PANTHER" id="PTHR36482">
    <property type="entry name" value="OSJNBA0024J22.15 PROTEIN"/>
    <property type="match status" value="1"/>
</dbReference>